<accession>A0A178T4S2</accession>
<evidence type="ECO:0000313" key="4">
    <source>
        <dbReference type="Proteomes" id="UP000078336"/>
    </source>
</evidence>
<feature type="coiled-coil region" evidence="1">
    <location>
        <begin position="140"/>
        <end position="174"/>
    </location>
</feature>
<evidence type="ECO:0000259" key="2">
    <source>
        <dbReference type="PROSITE" id="PS51750"/>
    </source>
</evidence>
<reference evidence="3 4" key="1">
    <citation type="submission" date="2016-03" db="EMBL/GenBank/DDBJ databases">
        <title>Spore heat resistance.</title>
        <authorList>
            <person name="Boekhorst J."/>
            <person name="Berendsen E.M."/>
            <person name="Wells-Bennik M.H."/>
            <person name="Kuipers O.P."/>
        </authorList>
    </citation>
    <scope>NUCLEOTIDE SEQUENCE [LARGE SCALE GENOMIC DNA]</scope>
    <source>
        <strain evidence="3 4">AF16</strain>
    </source>
</reference>
<dbReference type="PATRIC" id="fig|33934.7.peg.2895"/>
<sequence>MNNQLQFFKHEMFGELQVFVDNGNVYFPASEVASILGYSNPRKAILDHCKKDGVMIRDIIDLLGRKQQKKFINEGNLYRLIVKSKLPEAQKFESWVFEEVLPTIRKTGGYVTNEDLFINTYLPFADEQTKLLFRTTLNTVRKQNELIAAQQKQIEQQQKEIEHKENVIIVLVDEIDLATKRQILNRVVRNAETETHIIGKRWSELYKQFKIKYHIDLNKRK</sequence>
<keyword evidence="1" id="KW-0175">Coiled coil</keyword>
<dbReference type="SMART" id="SM01040">
    <property type="entry name" value="Bro-N"/>
    <property type="match status" value="1"/>
</dbReference>
<name>A0A178T4S2_9BACL</name>
<keyword evidence="4" id="KW-1185">Reference proteome</keyword>
<dbReference type="PANTHER" id="PTHR36180">
    <property type="entry name" value="DNA-BINDING PROTEIN-RELATED-RELATED"/>
    <property type="match status" value="1"/>
</dbReference>
<evidence type="ECO:0000313" key="3">
    <source>
        <dbReference type="EMBL" id="OAO76335.1"/>
    </source>
</evidence>
<dbReference type="PROSITE" id="PS51750">
    <property type="entry name" value="BRO_N"/>
    <property type="match status" value="1"/>
</dbReference>
<dbReference type="Proteomes" id="UP000078336">
    <property type="component" value="Unassembled WGS sequence"/>
</dbReference>
<dbReference type="EMBL" id="LUCQ01000167">
    <property type="protein sequence ID" value="OAO76335.1"/>
    <property type="molecule type" value="Genomic_DNA"/>
</dbReference>
<feature type="domain" description="Bro-N" evidence="2">
    <location>
        <begin position="2"/>
        <end position="108"/>
    </location>
</feature>
<evidence type="ECO:0000256" key="1">
    <source>
        <dbReference type="SAM" id="Coils"/>
    </source>
</evidence>
<dbReference type="Pfam" id="PF02498">
    <property type="entry name" value="Bro-N"/>
    <property type="match status" value="1"/>
</dbReference>
<organism evidence="3 4">
    <name type="scientific">Anoxybacillus flavithermus</name>
    <dbReference type="NCBI Taxonomy" id="33934"/>
    <lineage>
        <taxon>Bacteria</taxon>
        <taxon>Bacillati</taxon>
        <taxon>Bacillota</taxon>
        <taxon>Bacilli</taxon>
        <taxon>Bacillales</taxon>
        <taxon>Anoxybacillaceae</taxon>
        <taxon>Anoxybacillus</taxon>
    </lineage>
</organism>
<dbReference type="PANTHER" id="PTHR36180:SF2">
    <property type="entry name" value="BRO FAMILY PROTEIN"/>
    <property type="match status" value="1"/>
</dbReference>
<proteinExistence type="predicted"/>
<protein>
    <submittedName>
        <fullName evidence="3">BRO family protein</fullName>
    </submittedName>
</protein>
<gene>
    <name evidence="3" type="ORF">TAF16_2682</name>
</gene>
<dbReference type="InterPro" id="IPR003497">
    <property type="entry name" value="BRO_N_domain"/>
</dbReference>
<dbReference type="AlphaFoldDB" id="A0A178T4S2"/>
<dbReference type="RefSeq" id="WP_064214539.1">
    <property type="nucleotide sequence ID" value="NZ_LUCQ01000167.1"/>
</dbReference>
<dbReference type="OrthoDB" id="9812611at2"/>
<comment type="caution">
    <text evidence="3">The sequence shown here is derived from an EMBL/GenBank/DDBJ whole genome shotgun (WGS) entry which is preliminary data.</text>
</comment>